<accession>A0A074KWQ6</accession>
<evidence type="ECO:0008006" key="4">
    <source>
        <dbReference type="Google" id="ProtNLM"/>
    </source>
</evidence>
<feature type="transmembrane region" description="Helical" evidence="1">
    <location>
        <begin position="47"/>
        <end position="66"/>
    </location>
</feature>
<dbReference type="OrthoDB" id="1274419at2"/>
<dbReference type="InterPro" id="IPR004891">
    <property type="entry name" value="Mercury-R_MerC"/>
</dbReference>
<name>A0A074KWQ6_9BACT</name>
<feature type="transmembrane region" description="Helical" evidence="1">
    <location>
        <begin position="20"/>
        <end position="41"/>
    </location>
</feature>
<keyword evidence="1" id="KW-0472">Membrane</keyword>
<dbReference type="RefSeq" id="WP_051719873.1">
    <property type="nucleotide sequence ID" value="NZ_JMIH01000015.1"/>
</dbReference>
<organism evidence="2 3">
    <name type="scientific">Anditalea andensis</name>
    <dbReference type="NCBI Taxonomy" id="1048983"/>
    <lineage>
        <taxon>Bacteria</taxon>
        <taxon>Pseudomonadati</taxon>
        <taxon>Bacteroidota</taxon>
        <taxon>Cytophagia</taxon>
        <taxon>Cytophagales</taxon>
        <taxon>Cytophagaceae</taxon>
        <taxon>Anditalea</taxon>
    </lineage>
</organism>
<feature type="transmembrane region" description="Helical" evidence="1">
    <location>
        <begin position="78"/>
        <end position="94"/>
    </location>
</feature>
<keyword evidence="1" id="KW-0812">Transmembrane</keyword>
<gene>
    <name evidence="2" type="ORF">EL17_06705</name>
</gene>
<dbReference type="EMBL" id="JMIH01000015">
    <property type="protein sequence ID" value="KEO74421.1"/>
    <property type="molecule type" value="Genomic_DNA"/>
</dbReference>
<dbReference type="AlphaFoldDB" id="A0A074KWQ6"/>
<protein>
    <recommendedName>
        <fullName evidence="4">MerC mercury resistance protein</fullName>
    </recommendedName>
</protein>
<dbReference type="STRING" id="1048983.EL17_06705"/>
<dbReference type="eggNOG" id="ENOG5032MJU">
    <property type="taxonomic scope" value="Bacteria"/>
</dbReference>
<keyword evidence="3" id="KW-1185">Reference proteome</keyword>
<reference evidence="2 3" key="1">
    <citation type="submission" date="2014-04" db="EMBL/GenBank/DDBJ databases">
        <title>Characterization and application of a salt tolerant electro-active bacterium.</title>
        <authorList>
            <person name="Yang L."/>
            <person name="Wei S."/>
            <person name="Tay Q.X.M."/>
        </authorList>
    </citation>
    <scope>NUCLEOTIDE SEQUENCE [LARGE SCALE GENOMIC DNA]</scope>
    <source>
        <strain evidence="2 3">LY1</strain>
    </source>
</reference>
<dbReference type="GO" id="GO:0015097">
    <property type="term" value="F:mercury ion transmembrane transporter activity"/>
    <property type="evidence" value="ECO:0007669"/>
    <property type="project" value="InterPro"/>
</dbReference>
<evidence type="ECO:0000313" key="3">
    <source>
        <dbReference type="Proteomes" id="UP000027821"/>
    </source>
</evidence>
<evidence type="ECO:0000256" key="1">
    <source>
        <dbReference type="SAM" id="Phobius"/>
    </source>
</evidence>
<dbReference type="GO" id="GO:0016020">
    <property type="term" value="C:membrane"/>
    <property type="evidence" value="ECO:0007669"/>
    <property type="project" value="InterPro"/>
</dbReference>
<evidence type="ECO:0000313" key="2">
    <source>
        <dbReference type="EMBL" id="KEO74421.1"/>
    </source>
</evidence>
<proteinExistence type="predicted"/>
<dbReference type="Pfam" id="PF03203">
    <property type="entry name" value="MerC"/>
    <property type="match status" value="1"/>
</dbReference>
<feature type="transmembrane region" description="Helical" evidence="1">
    <location>
        <begin position="100"/>
        <end position="117"/>
    </location>
</feature>
<dbReference type="Proteomes" id="UP000027821">
    <property type="component" value="Unassembled WGS sequence"/>
</dbReference>
<keyword evidence="1" id="KW-1133">Transmembrane helix</keyword>
<sequence>MLHKLKLISQSKSDFIGISASIACIVHCLAAPALVSIGYIFNYTILGHWHILDYFFIVIAVIAVYFSTRNSPSSRLKYLFWIIVSMFSLSILLHERYEGLEVITLLSSIFLIILHYLHHRLSAVKKRTK</sequence>
<comment type="caution">
    <text evidence="2">The sequence shown here is derived from an EMBL/GenBank/DDBJ whole genome shotgun (WGS) entry which is preliminary data.</text>
</comment>